<accession>A0ABU8PHF3</accession>
<dbReference type="InterPro" id="IPR011711">
    <property type="entry name" value="GntR_C"/>
</dbReference>
<dbReference type="InterPro" id="IPR000524">
    <property type="entry name" value="Tscrpt_reg_HTH_GntR"/>
</dbReference>
<dbReference type="PANTHER" id="PTHR43537:SF44">
    <property type="entry name" value="GNTR FAMILY REGULATORY PROTEIN"/>
    <property type="match status" value="1"/>
</dbReference>
<keyword evidence="2" id="KW-0238">DNA-binding</keyword>
<evidence type="ECO:0000313" key="6">
    <source>
        <dbReference type="Proteomes" id="UP001375812"/>
    </source>
</evidence>
<gene>
    <name evidence="5" type="ORF">WH297_14070</name>
</gene>
<dbReference type="Pfam" id="PF00392">
    <property type="entry name" value="GntR"/>
    <property type="match status" value="1"/>
</dbReference>
<dbReference type="SUPFAM" id="SSF48008">
    <property type="entry name" value="GntR ligand-binding domain-like"/>
    <property type="match status" value="1"/>
</dbReference>
<dbReference type="SMART" id="SM00895">
    <property type="entry name" value="FCD"/>
    <property type="match status" value="1"/>
</dbReference>
<keyword evidence="6" id="KW-1185">Reference proteome</keyword>
<evidence type="ECO:0000256" key="1">
    <source>
        <dbReference type="ARBA" id="ARBA00023015"/>
    </source>
</evidence>
<dbReference type="PRINTS" id="PR00035">
    <property type="entry name" value="HTHGNTR"/>
</dbReference>
<protein>
    <submittedName>
        <fullName evidence="5">FadR/GntR family transcriptional regulator</fullName>
    </submittedName>
</protein>
<dbReference type="PANTHER" id="PTHR43537">
    <property type="entry name" value="TRANSCRIPTIONAL REGULATOR, GNTR FAMILY"/>
    <property type="match status" value="1"/>
</dbReference>
<dbReference type="InterPro" id="IPR036388">
    <property type="entry name" value="WH-like_DNA-bd_sf"/>
</dbReference>
<dbReference type="SMART" id="SM00345">
    <property type="entry name" value="HTH_GNTR"/>
    <property type="match status" value="1"/>
</dbReference>
<dbReference type="EMBL" id="JBBGZH010000002">
    <property type="protein sequence ID" value="MEJ5020853.1"/>
    <property type="molecule type" value="Genomic_DNA"/>
</dbReference>
<evidence type="ECO:0000259" key="4">
    <source>
        <dbReference type="PROSITE" id="PS50949"/>
    </source>
</evidence>
<dbReference type="PROSITE" id="PS50949">
    <property type="entry name" value="HTH_GNTR"/>
    <property type="match status" value="1"/>
</dbReference>
<feature type="domain" description="HTH gntR-type" evidence="4">
    <location>
        <begin position="20"/>
        <end position="88"/>
    </location>
</feature>
<dbReference type="Pfam" id="PF07729">
    <property type="entry name" value="FCD"/>
    <property type="match status" value="1"/>
</dbReference>
<sequence length="249" mass="27285">MTAVSSNEAAPVSPSAAARPRVKSNVISALALDICSDTFAPGSFLPRENDLCARYNVSRTVIREALKVLEAKGLVRGRSRVGTVVCEHDEWNILDPQVIEWLGDRVVEFNLLDCVLEARRCIEPAAVVLAAKKATTQEIADIEKAWQMMRDAENDIGSFTEADVLFHSCLLKASHNQVFRQLSHTISAALKYSLQTSNEIADTRDDAIAAHGNLVEALRMRDVAKAIEAIKLVLDMAEKDLDQAKITAS</sequence>
<keyword evidence="3" id="KW-0804">Transcription</keyword>
<evidence type="ECO:0000256" key="2">
    <source>
        <dbReference type="ARBA" id="ARBA00023125"/>
    </source>
</evidence>
<dbReference type="InterPro" id="IPR008920">
    <property type="entry name" value="TF_FadR/GntR_C"/>
</dbReference>
<dbReference type="Gene3D" id="1.10.10.10">
    <property type="entry name" value="Winged helix-like DNA-binding domain superfamily/Winged helix DNA-binding domain"/>
    <property type="match status" value="1"/>
</dbReference>
<dbReference type="CDD" id="cd07377">
    <property type="entry name" value="WHTH_GntR"/>
    <property type="match status" value="1"/>
</dbReference>
<evidence type="ECO:0000313" key="5">
    <source>
        <dbReference type="EMBL" id="MEJ5020853.1"/>
    </source>
</evidence>
<keyword evidence="1" id="KW-0805">Transcription regulation</keyword>
<dbReference type="SUPFAM" id="SSF46785">
    <property type="entry name" value="Winged helix' DNA-binding domain"/>
    <property type="match status" value="1"/>
</dbReference>
<organism evidence="5 6">
    <name type="scientific">Ochrobactrum vermis</name>
    <dbReference type="NCBI Taxonomy" id="1827297"/>
    <lineage>
        <taxon>Bacteria</taxon>
        <taxon>Pseudomonadati</taxon>
        <taxon>Pseudomonadota</taxon>
        <taxon>Alphaproteobacteria</taxon>
        <taxon>Hyphomicrobiales</taxon>
        <taxon>Brucellaceae</taxon>
        <taxon>Brucella/Ochrobactrum group</taxon>
        <taxon>Ochrobactrum</taxon>
    </lineage>
</organism>
<dbReference type="InterPro" id="IPR036390">
    <property type="entry name" value="WH_DNA-bd_sf"/>
</dbReference>
<dbReference type="Gene3D" id="1.20.120.530">
    <property type="entry name" value="GntR ligand-binding domain-like"/>
    <property type="match status" value="1"/>
</dbReference>
<proteinExistence type="predicted"/>
<reference evidence="5 6" key="1">
    <citation type="submission" date="2023-12" db="EMBL/GenBank/DDBJ databases">
        <title>Gut-associated functions are favored during microbiome assembly across C. elegans life.</title>
        <authorList>
            <person name="Zimmermann J."/>
        </authorList>
    </citation>
    <scope>NUCLEOTIDE SEQUENCE [LARGE SCALE GENOMIC DNA]</scope>
    <source>
        <strain evidence="5 6">MYb71</strain>
    </source>
</reference>
<name>A0ABU8PHF3_9HYPH</name>
<comment type="caution">
    <text evidence="5">The sequence shown here is derived from an EMBL/GenBank/DDBJ whole genome shotgun (WGS) entry which is preliminary data.</text>
</comment>
<dbReference type="Proteomes" id="UP001375812">
    <property type="component" value="Unassembled WGS sequence"/>
</dbReference>
<evidence type="ECO:0000256" key="3">
    <source>
        <dbReference type="ARBA" id="ARBA00023163"/>
    </source>
</evidence>